<accession>A0AAX3ASL3</accession>
<dbReference type="Proteomes" id="UP000830542">
    <property type="component" value="Plasmid unnamed1"/>
</dbReference>
<organism evidence="2 3">
    <name type="scientific">Halococcus dombrowskii</name>
    <dbReference type="NCBI Taxonomy" id="179637"/>
    <lineage>
        <taxon>Archaea</taxon>
        <taxon>Methanobacteriati</taxon>
        <taxon>Methanobacteriota</taxon>
        <taxon>Stenosarchaea group</taxon>
        <taxon>Halobacteria</taxon>
        <taxon>Halobacteriales</taxon>
        <taxon>Halococcaceae</taxon>
        <taxon>Halococcus</taxon>
    </lineage>
</organism>
<sequence length="534" mass="59611">MRVLVIDIDSLRPDHLGCYGYDRDTSPVIDSVAENAVRFDRCFVSDSPCLPSRTALATCRHGIDSGVVTHFGEGQWYDNPGRGHDPDPDRPLSFQHLAQHGVRTASVSSFTQRHMAYHFSAGFQDAIQPTAETGLLAVEDASDVTDAALTWLDGHATNNNWLLHVNYWDVHHPYQGITEHVEAVRESGSMPAWPDEDALAAQEGMTGTRTRELWPNPAELDANWFAEKYDEWPMPDSFDSRADVEHVVDGYDAAIRKVDTEVEILLNALDEHGVREETAIVVTGDHGEALGEHGIYAEHALPHLACQRIPLLISWPGLTDGIEVDANDGAADAVGAGVEGYVYQFDLMPTLCELFDVPVPGGWAAESFRSALTDDERDEFAGREFLVCGHGIYTFGRAVYRDGWMYTRLLHPGIFSLPGQYNDPELPNEGLELLYDLEADPYQTENLIGENPEMAAEMRTTLDHWLTTRLSDSWYDHQPAETRGQDPLARMCAEGPYLYVNPNDLLALYRDCEEDNRQADRLDETLSRFPCDGS</sequence>
<dbReference type="AlphaFoldDB" id="A0AAX3ASL3"/>
<dbReference type="EMBL" id="CP095006">
    <property type="protein sequence ID" value="UOO96655.1"/>
    <property type="molecule type" value="Genomic_DNA"/>
</dbReference>
<evidence type="ECO:0000313" key="2">
    <source>
        <dbReference type="EMBL" id="UOO96655.1"/>
    </source>
</evidence>
<dbReference type="PANTHER" id="PTHR43751">
    <property type="entry name" value="SULFATASE"/>
    <property type="match status" value="1"/>
</dbReference>
<dbReference type="Pfam" id="PF00884">
    <property type="entry name" value="Sulfatase"/>
    <property type="match status" value="1"/>
</dbReference>
<dbReference type="CDD" id="cd16148">
    <property type="entry name" value="sulfatase_like"/>
    <property type="match status" value="1"/>
</dbReference>
<protein>
    <submittedName>
        <fullName evidence="2">Sulfatase-like hydrolase/transferase</fullName>
    </submittedName>
</protein>
<proteinExistence type="predicted"/>
<dbReference type="RefSeq" id="WP_244705581.1">
    <property type="nucleotide sequence ID" value="NZ_BAAADN010000021.1"/>
</dbReference>
<dbReference type="InterPro" id="IPR052701">
    <property type="entry name" value="GAG_Ulvan_Degrading_Sulfatases"/>
</dbReference>
<dbReference type="Gene3D" id="3.40.720.10">
    <property type="entry name" value="Alkaline Phosphatase, subunit A"/>
    <property type="match status" value="1"/>
</dbReference>
<dbReference type="SUPFAM" id="SSF53649">
    <property type="entry name" value="Alkaline phosphatase-like"/>
    <property type="match status" value="1"/>
</dbReference>
<evidence type="ECO:0000259" key="1">
    <source>
        <dbReference type="Pfam" id="PF00884"/>
    </source>
</evidence>
<dbReference type="PANTHER" id="PTHR43751:SF3">
    <property type="entry name" value="SULFATASE N-TERMINAL DOMAIN-CONTAINING PROTEIN"/>
    <property type="match status" value="1"/>
</dbReference>
<keyword evidence="2" id="KW-0614">Plasmid</keyword>
<gene>
    <name evidence="2" type="ORF">MUK72_15800</name>
</gene>
<reference evidence="2" key="1">
    <citation type="submission" date="2022-04" db="EMBL/GenBank/DDBJ databases">
        <title>Sequencing and genomic assembly of Halococcus dombrowskii.</title>
        <authorList>
            <person name="Lim S.W."/>
            <person name="MacLea K.S."/>
        </authorList>
    </citation>
    <scope>NUCLEOTIDE SEQUENCE</scope>
    <source>
        <strain evidence="2">H4</strain>
        <plasmid evidence="2">unnamed1</plasmid>
    </source>
</reference>
<geneLocation type="plasmid" evidence="2 3">
    <name>unnamed1</name>
</geneLocation>
<dbReference type="InterPro" id="IPR000917">
    <property type="entry name" value="Sulfatase_N"/>
</dbReference>
<keyword evidence="2" id="KW-0378">Hydrolase</keyword>
<feature type="domain" description="Sulfatase N-terminal" evidence="1">
    <location>
        <begin position="3"/>
        <end position="357"/>
    </location>
</feature>
<dbReference type="InterPro" id="IPR017850">
    <property type="entry name" value="Alkaline_phosphatase_core_sf"/>
</dbReference>
<keyword evidence="3" id="KW-1185">Reference proteome</keyword>
<evidence type="ECO:0000313" key="3">
    <source>
        <dbReference type="Proteomes" id="UP000830542"/>
    </source>
</evidence>
<dbReference type="KEGG" id="hdo:MUK72_15800"/>
<name>A0AAX3ASL3_HALDO</name>
<dbReference type="GO" id="GO:0016787">
    <property type="term" value="F:hydrolase activity"/>
    <property type="evidence" value="ECO:0007669"/>
    <property type="project" value="UniProtKB-KW"/>
</dbReference>